<dbReference type="Gene3D" id="3.30.9.10">
    <property type="entry name" value="D-Amino Acid Oxidase, subunit A, domain 2"/>
    <property type="match status" value="1"/>
</dbReference>
<dbReference type="GO" id="GO:0016709">
    <property type="term" value="F:oxidoreductase activity, acting on paired donors, with incorporation or reduction of molecular oxygen, NAD(P)H as one donor, and incorporation of one atom of oxygen"/>
    <property type="evidence" value="ECO:0007669"/>
    <property type="project" value="UniProtKB-ARBA"/>
</dbReference>
<comment type="caution">
    <text evidence="8">The sequence shown here is derived from an EMBL/GenBank/DDBJ whole genome shotgun (WGS) entry which is preliminary data.</text>
</comment>
<evidence type="ECO:0000256" key="3">
    <source>
        <dbReference type="ARBA" id="ARBA00022630"/>
    </source>
</evidence>
<sequence>MQFHLNGFVGSRDPLLPNPDAPKPDYQTSLPSEVDVLIVGAGPAGQLLATQLSRFPDISTRIIETKPSRLEQGQADGLQCRTIEIFEAFGFADKVIKEAYWVNETTFWSPGEEGKGVVRTGRIRDTEDGLSEFPHVILNQARLHDLWLERMGKSESKLEPTYLRRLVGLKIPEDVGERVEVKVEKLDSQSGEPTGRIEDVKARFVVGCDGARSAVRTSLGYEMEGDFANQAWGVMDALVVTDFPDIRLKTTMHSANEGSVIIIPREGGYLVRLYIGLDKLGKGERASNKNMTADILVDRAQKIFAPFKLDVREVAYWSVYEVGQRLTSHFDDCPPSSSSATANGTTTAAHTRHPRVFIAGDACHTHSAKAGQGMNVSMNDTYNLGWKIAAVLHGTCHPSPLLQTYNAERQPLAKLLIDFDRRIAALSAAKPKKQTGDPEEDAGTIDPATFQEYFTRQGRFMAGVETTYAPSAITSGDATHQHLATGFKIGQRFHSAQVLRLADAKPIHLGHVIEADGRFRLFIFGSNAEDPTSKASALWQTCTFLLEEVIGHFTPEGWDADSVIDVRCVLPQRRHSIEGGIMAVHPLLMPQKGKLGLQDYEKTFTDEESYGFGGGKFYAERGIDVEKGAILAVRPDQYIAGVWPLDEDAWDGIREYFAGFMVDRRQDREERKVNGSVA</sequence>
<dbReference type="InterPro" id="IPR050641">
    <property type="entry name" value="RIFMO-like"/>
</dbReference>
<evidence type="ECO:0000313" key="9">
    <source>
        <dbReference type="Proteomes" id="UP000799441"/>
    </source>
</evidence>
<dbReference type="OrthoDB" id="1716816at2759"/>
<keyword evidence="5" id="KW-0560">Oxidoreductase</keyword>
<dbReference type="SUPFAM" id="SSF52833">
    <property type="entry name" value="Thioredoxin-like"/>
    <property type="match status" value="1"/>
</dbReference>
<dbReference type="InterPro" id="IPR038220">
    <property type="entry name" value="PHOX_C_sf"/>
</dbReference>
<comment type="cofactor">
    <cofactor evidence="1">
        <name>FAD</name>
        <dbReference type="ChEBI" id="CHEBI:57692"/>
    </cofactor>
</comment>
<keyword evidence="4" id="KW-0274">FAD</keyword>
<dbReference type="InterPro" id="IPR036188">
    <property type="entry name" value="FAD/NAD-bd_sf"/>
</dbReference>
<evidence type="ECO:0000259" key="6">
    <source>
        <dbReference type="Pfam" id="PF01494"/>
    </source>
</evidence>
<keyword evidence="3" id="KW-0285">Flavoprotein</keyword>
<dbReference type="EMBL" id="MU003765">
    <property type="protein sequence ID" value="KAF2726143.1"/>
    <property type="molecule type" value="Genomic_DNA"/>
</dbReference>
<gene>
    <name evidence="8" type="ORF">K431DRAFT_280161</name>
</gene>
<dbReference type="Pfam" id="PF01494">
    <property type="entry name" value="FAD_binding_3"/>
    <property type="match status" value="2"/>
</dbReference>
<name>A0A9P4QIF5_9PEZI</name>
<dbReference type="SUPFAM" id="SSF54373">
    <property type="entry name" value="FAD-linked reductases, C-terminal domain"/>
    <property type="match status" value="1"/>
</dbReference>
<dbReference type="GO" id="GO:0071949">
    <property type="term" value="F:FAD binding"/>
    <property type="evidence" value="ECO:0007669"/>
    <property type="project" value="InterPro"/>
</dbReference>
<feature type="domain" description="Phenol hydroxylase-like C-terminal dimerisation" evidence="7">
    <location>
        <begin position="467"/>
        <end position="664"/>
    </location>
</feature>
<evidence type="ECO:0000256" key="5">
    <source>
        <dbReference type="ARBA" id="ARBA00023002"/>
    </source>
</evidence>
<keyword evidence="9" id="KW-1185">Reference proteome</keyword>
<dbReference type="PANTHER" id="PTHR43004:SF19">
    <property type="entry name" value="BINDING MONOOXYGENASE, PUTATIVE (JCVI)-RELATED"/>
    <property type="match status" value="1"/>
</dbReference>
<dbReference type="Proteomes" id="UP000799441">
    <property type="component" value="Unassembled WGS sequence"/>
</dbReference>
<comment type="similarity">
    <text evidence="2">Belongs to the PheA/TfdB FAD monooxygenase family.</text>
</comment>
<dbReference type="InterPro" id="IPR012941">
    <property type="entry name" value="Phe_hydrox_C_dim_dom"/>
</dbReference>
<dbReference type="Gene3D" id="3.50.50.60">
    <property type="entry name" value="FAD/NAD(P)-binding domain"/>
    <property type="match status" value="1"/>
</dbReference>
<accession>A0A9P4QIF5</accession>
<dbReference type="PRINTS" id="PR00420">
    <property type="entry name" value="RNGMNOXGNASE"/>
</dbReference>
<feature type="domain" description="FAD-binding" evidence="6">
    <location>
        <begin position="338"/>
        <end position="419"/>
    </location>
</feature>
<evidence type="ECO:0000256" key="2">
    <source>
        <dbReference type="ARBA" id="ARBA00007801"/>
    </source>
</evidence>
<dbReference type="InterPro" id="IPR036249">
    <property type="entry name" value="Thioredoxin-like_sf"/>
</dbReference>
<dbReference type="SUPFAM" id="SSF51905">
    <property type="entry name" value="FAD/NAD(P)-binding domain"/>
    <property type="match status" value="1"/>
</dbReference>
<evidence type="ECO:0000259" key="7">
    <source>
        <dbReference type="Pfam" id="PF07976"/>
    </source>
</evidence>
<proteinExistence type="inferred from homology"/>
<dbReference type="AlphaFoldDB" id="A0A9P4QIF5"/>
<evidence type="ECO:0000256" key="1">
    <source>
        <dbReference type="ARBA" id="ARBA00001974"/>
    </source>
</evidence>
<reference evidence="8" key="1">
    <citation type="journal article" date="2020" name="Stud. Mycol.">
        <title>101 Dothideomycetes genomes: a test case for predicting lifestyles and emergence of pathogens.</title>
        <authorList>
            <person name="Haridas S."/>
            <person name="Albert R."/>
            <person name="Binder M."/>
            <person name="Bloem J."/>
            <person name="Labutti K."/>
            <person name="Salamov A."/>
            <person name="Andreopoulos B."/>
            <person name="Baker S."/>
            <person name="Barry K."/>
            <person name="Bills G."/>
            <person name="Bluhm B."/>
            <person name="Cannon C."/>
            <person name="Castanera R."/>
            <person name="Culley D."/>
            <person name="Daum C."/>
            <person name="Ezra D."/>
            <person name="Gonzalez J."/>
            <person name="Henrissat B."/>
            <person name="Kuo A."/>
            <person name="Liang C."/>
            <person name="Lipzen A."/>
            <person name="Lutzoni F."/>
            <person name="Magnuson J."/>
            <person name="Mondo S."/>
            <person name="Nolan M."/>
            <person name="Ohm R."/>
            <person name="Pangilinan J."/>
            <person name="Park H.-J."/>
            <person name="Ramirez L."/>
            <person name="Alfaro M."/>
            <person name="Sun H."/>
            <person name="Tritt A."/>
            <person name="Yoshinaga Y."/>
            <person name="Zwiers L.-H."/>
            <person name="Turgeon B."/>
            <person name="Goodwin S."/>
            <person name="Spatafora J."/>
            <person name="Crous P."/>
            <person name="Grigoriev I."/>
        </authorList>
    </citation>
    <scope>NUCLEOTIDE SEQUENCE</scope>
    <source>
        <strain evidence="8">CBS 116435</strain>
    </source>
</reference>
<dbReference type="Gene3D" id="3.40.30.20">
    <property type="match status" value="1"/>
</dbReference>
<dbReference type="InterPro" id="IPR002938">
    <property type="entry name" value="FAD-bd"/>
</dbReference>
<evidence type="ECO:0000313" key="8">
    <source>
        <dbReference type="EMBL" id="KAF2726143.1"/>
    </source>
</evidence>
<dbReference type="CDD" id="cd02979">
    <property type="entry name" value="PHOX_C"/>
    <property type="match status" value="1"/>
</dbReference>
<dbReference type="PANTHER" id="PTHR43004">
    <property type="entry name" value="TRK SYSTEM POTASSIUM UPTAKE PROTEIN"/>
    <property type="match status" value="1"/>
</dbReference>
<organism evidence="8 9">
    <name type="scientific">Polychaeton citri CBS 116435</name>
    <dbReference type="NCBI Taxonomy" id="1314669"/>
    <lineage>
        <taxon>Eukaryota</taxon>
        <taxon>Fungi</taxon>
        <taxon>Dikarya</taxon>
        <taxon>Ascomycota</taxon>
        <taxon>Pezizomycotina</taxon>
        <taxon>Dothideomycetes</taxon>
        <taxon>Dothideomycetidae</taxon>
        <taxon>Capnodiales</taxon>
        <taxon>Capnodiaceae</taxon>
        <taxon>Polychaeton</taxon>
    </lineage>
</organism>
<evidence type="ECO:0000256" key="4">
    <source>
        <dbReference type="ARBA" id="ARBA00022827"/>
    </source>
</evidence>
<dbReference type="Pfam" id="PF07976">
    <property type="entry name" value="Phe_hydrox_dim"/>
    <property type="match status" value="1"/>
</dbReference>
<protein>
    <submittedName>
        <fullName evidence="8">Tetracycline 6-hydroxylase protein</fullName>
    </submittedName>
</protein>
<feature type="domain" description="FAD-binding" evidence="6">
    <location>
        <begin position="33"/>
        <end position="330"/>
    </location>
</feature>
<dbReference type="NCBIfam" id="NF006144">
    <property type="entry name" value="PRK08294.1"/>
    <property type="match status" value="1"/>
</dbReference>